<dbReference type="PANTHER" id="PTHR12801:SF115">
    <property type="entry name" value="FI18136P1-RELATED"/>
    <property type="match status" value="1"/>
</dbReference>
<dbReference type="InterPro" id="IPR036397">
    <property type="entry name" value="RNaseH_sf"/>
</dbReference>
<dbReference type="PANTHER" id="PTHR12801">
    <property type="entry name" value="RNA EXONUCLEASE REXO1 / RECO3 FAMILY MEMBER-RELATED"/>
    <property type="match status" value="1"/>
</dbReference>
<keyword evidence="5 8" id="KW-0269">Exonuclease</keyword>
<reference evidence="9" key="1">
    <citation type="submission" date="2021-01" db="EMBL/GenBank/DDBJ databases">
        <title>Caligus Genome Assembly.</title>
        <authorList>
            <person name="Gallardo-Escarate C."/>
        </authorList>
    </citation>
    <scope>NUCLEOTIDE SEQUENCE [LARGE SCALE GENOMIC DNA]</scope>
</reference>
<dbReference type="CDD" id="cd06145">
    <property type="entry name" value="REX1_like"/>
    <property type="match status" value="1"/>
</dbReference>
<keyword evidence="3" id="KW-0540">Nuclease</keyword>
<evidence type="ECO:0000256" key="5">
    <source>
        <dbReference type="ARBA" id="ARBA00022839"/>
    </source>
</evidence>
<evidence type="ECO:0000259" key="7">
    <source>
        <dbReference type="SMART" id="SM00479"/>
    </source>
</evidence>
<protein>
    <submittedName>
        <fullName evidence="8">REX1_ RNA exonuclease 1 -like protein (Silurana)</fullName>
    </submittedName>
</protein>
<proteinExistence type="inferred from homology"/>
<dbReference type="Gene3D" id="3.30.420.10">
    <property type="entry name" value="Ribonuclease H-like superfamily/Ribonuclease H"/>
    <property type="match status" value="1"/>
</dbReference>
<dbReference type="GO" id="GO:0004527">
    <property type="term" value="F:exonuclease activity"/>
    <property type="evidence" value="ECO:0007669"/>
    <property type="project" value="UniProtKB-KW"/>
</dbReference>
<name>A0A7T8H183_CALRO</name>
<comment type="subcellular location">
    <subcellularLocation>
        <location evidence="1">Nucleus</location>
    </subcellularLocation>
</comment>
<sequence>MEDYTNMRGFVSAFSASMEVKDGNYGIFALDCEMCYTTHGNELTRVTVVNYEGETVYEALVKPSRDVIDYNTRFSGISPKDLENVSTSIRDVQAVLLSMISSETILIGHSLESDLKALKASLNEIGGHDSAEDALAALDLMKVKVKSDVKKLQQDSSKAKM</sequence>
<dbReference type="InterPro" id="IPR012337">
    <property type="entry name" value="RNaseH-like_sf"/>
</dbReference>
<dbReference type="Pfam" id="PF00929">
    <property type="entry name" value="RNase_T"/>
    <property type="match status" value="1"/>
</dbReference>
<dbReference type="Proteomes" id="UP000595437">
    <property type="component" value="Chromosome 11"/>
</dbReference>
<dbReference type="InterPro" id="IPR047021">
    <property type="entry name" value="REXO1/3/4-like"/>
</dbReference>
<evidence type="ECO:0000256" key="4">
    <source>
        <dbReference type="ARBA" id="ARBA00022801"/>
    </source>
</evidence>
<dbReference type="InterPro" id="IPR013520">
    <property type="entry name" value="Ribonucl_H"/>
</dbReference>
<keyword evidence="9" id="KW-1185">Reference proteome</keyword>
<dbReference type="EMBL" id="CP045900">
    <property type="protein sequence ID" value="QQP41660.1"/>
    <property type="molecule type" value="Genomic_DNA"/>
</dbReference>
<dbReference type="GO" id="GO:0005634">
    <property type="term" value="C:nucleus"/>
    <property type="evidence" value="ECO:0007669"/>
    <property type="project" value="UniProtKB-SubCell"/>
</dbReference>
<evidence type="ECO:0000256" key="1">
    <source>
        <dbReference type="ARBA" id="ARBA00004123"/>
    </source>
</evidence>
<evidence type="ECO:0000313" key="8">
    <source>
        <dbReference type="EMBL" id="QQP41660.1"/>
    </source>
</evidence>
<feature type="domain" description="Exonuclease" evidence="7">
    <location>
        <begin position="26"/>
        <end position="150"/>
    </location>
</feature>
<evidence type="ECO:0000256" key="2">
    <source>
        <dbReference type="ARBA" id="ARBA00006357"/>
    </source>
</evidence>
<dbReference type="SUPFAM" id="SSF53098">
    <property type="entry name" value="Ribonuclease H-like"/>
    <property type="match status" value="1"/>
</dbReference>
<dbReference type="AlphaFoldDB" id="A0A7T8H183"/>
<accession>A0A7T8H183</accession>
<evidence type="ECO:0000256" key="3">
    <source>
        <dbReference type="ARBA" id="ARBA00022722"/>
    </source>
</evidence>
<gene>
    <name evidence="8" type="ORF">FKW44_016103</name>
</gene>
<dbReference type="OrthoDB" id="206335at2759"/>
<dbReference type="SMART" id="SM00479">
    <property type="entry name" value="EXOIII"/>
    <property type="match status" value="1"/>
</dbReference>
<keyword evidence="6" id="KW-0539">Nucleus</keyword>
<organism evidence="8 9">
    <name type="scientific">Caligus rogercresseyi</name>
    <name type="common">Sea louse</name>
    <dbReference type="NCBI Taxonomy" id="217165"/>
    <lineage>
        <taxon>Eukaryota</taxon>
        <taxon>Metazoa</taxon>
        <taxon>Ecdysozoa</taxon>
        <taxon>Arthropoda</taxon>
        <taxon>Crustacea</taxon>
        <taxon>Multicrustacea</taxon>
        <taxon>Hexanauplia</taxon>
        <taxon>Copepoda</taxon>
        <taxon>Siphonostomatoida</taxon>
        <taxon>Caligidae</taxon>
        <taxon>Caligus</taxon>
    </lineage>
</organism>
<comment type="similarity">
    <text evidence="2">Belongs to the REXO1/REXO3 family.</text>
</comment>
<evidence type="ECO:0000313" key="9">
    <source>
        <dbReference type="Proteomes" id="UP000595437"/>
    </source>
</evidence>
<evidence type="ECO:0000256" key="6">
    <source>
        <dbReference type="ARBA" id="ARBA00023242"/>
    </source>
</evidence>
<keyword evidence="4" id="KW-0378">Hydrolase</keyword>
<dbReference type="InterPro" id="IPR034922">
    <property type="entry name" value="REX1-like_exo"/>
</dbReference>
<dbReference type="GO" id="GO:0003676">
    <property type="term" value="F:nucleic acid binding"/>
    <property type="evidence" value="ECO:0007669"/>
    <property type="project" value="InterPro"/>
</dbReference>